<evidence type="ECO:0000313" key="2">
    <source>
        <dbReference type="EMBL" id="KAJ8437362.1"/>
    </source>
</evidence>
<feature type="domain" description="DM2" evidence="1">
    <location>
        <begin position="34"/>
        <end position="101"/>
    </location>
</feature>
<proteinExistence type="predicted"/>
<feature type="domain" description="DM2" evidence="1">
    <location>
        <begin position="102"/>
        <end position="143"/>
    </location>
</feature>
<accession>A0A9Q1K658</accession>
<dbReference type="EMBL" id="JAKOGI010000304">
    <property type="protein sequence ID" value="KAJ8437362.1"/>
    <property type="molecule type" value="Genomic_DNA"/>
</dbReference>
<organism evidence="2 3">
    <name type="scientific">Carnegiea gigantea</name>
    <dbReference type="NCBI Taxonomy" id="171969"/>
    <lineage>
        <taxon>Eukaryota</taxon>
        <taxon>Viridiplantae</taxon>
        <taxon>Streptophyta</taxon>
        <taxon>Embryophyta</taxon>
        <taxon>Tracheophyta</taxon>
        <taxon>Spermatophyta</taxon>
        <taxon>Magnoliopsida</taxon>
        <taxon>eudicotyledons</taxon>
        <taxon>Gunneridae</taxon>
        <taxon>Pentapetalae</taxon>
        <taxon>Caryophyllales</taxon>
        <taxon>Cactineae</taxon>
        <taxon>Cactaceae</taxon>
        <taxon>Cactoideae</taxon>
        <taxon>Echinocereeae</taxon>
        <taxon>Carnegiea</taxon>
    </lineage>
</organism>
<gene>
    <name evidence="2" type="ORF">Cgig2_023467</name>
</gene>
<name>A0A9Q1K658_9CARY</name>
<dbReference type="InterPro" id="IPR058939">
    <property type="entry name" value="Mtase_EDM2"/>
</dbReference>
<protein>
    <recommendedName>
        <fullName evidence="1">DM2 domain-containing protein</fullName>
    </recommendedName>
</protein>
<dbReference type="Proteomes" id="UP001153076">
    <property type="component" value="Unassembled WGS sequence"/>
</dbReference>
<dbReference type="OrthoDB" id="1743733at2759"/>
<comment type="caution">
    <text evidence="2">The sequence shown here is derived from an EMBL/GenBank/DDBJ whole genome shotgun (WGS) entry which is preliminary data.</text>
</comment>
<evidence type="ECO:0000313" key="3">
    <source>
        <dbReference type="Proteomes" id="UP001153076"/>
    </source>
</evidence>
<evidence type="ECO:0000259" key="1">
    <source>
        <dbReference type="Pfam" id="PF26055"/>
    </source>
</evidence>
<reference evidence="2" key="1">
    <citation type="submission" date="2022-04" db="EMBL/GenBank/DDBJ databases">
        <title>Carnegiea gigantea Genome sequencing and assembly v2.</title>
        <authorList>
            <person name="Copetti D."/>
            <person name="Sanderson M.J."/>
            <person name="Burquez A."/>
            <person name="Wojciechowski M.F."/>
        </authorList>
    </citation>
    <scope>NUCLEOTIDE SEQUENCE</scope>
    <source>
        <strain evidence="2">SGP5-SGP5p</strain>
        <tissue evidence="2">Aerial part</tissue>
    </source>
</reference>
<dbReference type="PANTHER" id="PTHR46235:SF3">
    <property type="entry name" value="PHD FINGER-CONTAINING PROTEIN DDB_G0268158"/>
    <property type="match status" value="1"/>
</dbReference>
<dbReference type="Pfam" id="PF26055">
    <property type="entry name" value="Mtase_EDM2"/>
    <property type="match status" value="2"/>
</dbReference>
<sequence>MLGWIPQFPVGQETMQFPKPKNSWVLIVDEIHYYVNNGGTIVDFCCGANDFSQLMKEKLECMGKNCFYKNYDLHPAKNDFNFEIRDWFTVALNELPSGSRLSFYLPGSVDVNGKQIDDWNKALPVLYLWSRADWTARHKAMAEKVGQLQAETE</sequence>
<dbReference type="PANTHER" id="PTHR46235">
    <property type="entry name" value="PHD FINGER-CONTAINING PROTEIN DDB_G0268158"/>
    <property type="match status" value="1"/>
</dbReference>
<keyword evidence="3" id="KW-1185">Reference proteome</keyword>
<dbReference type="AlphaFoldDB" id="A0A9Q1K658"/>